<dbReference type="Pfam" id="PF07508">
    <property type="entry name" value="Recombinase"/>
    <property type="match status" value="1"/>
</dbReference>
<reference evidence="3 4" key="1">
    <citation type="submission" date="2014-08" db="EMBL/GenBank/DDBJ databases">
        <authorList>
            <person name="den Bakker H.C."/>
        </authorList>
    </citation>
    <scope>NUCLEOTIDE SEQUENCE [LARGE SCALE GENOMIC DNA]</scope>
    <source>
        <strain evidence="3 4">DSM 18334</strain>
    </source>
</reference>
<dbReference type="SMART" id="SM00857">
    <property type="entry name" value="Resolvase"/>
    <property type="match status" value="1"/>
</dbReference>
<evidence type="ECO:0000313" key="4">
    <source>
        <dbReference type="Proteomes" id="UP000029734"/>
    </source>
</evidence>
<dbReference type="InterPro" id="IPR038109">
    <property type="entry name" value="DNA_bind_recomb_sf"/>
</dbReference>
<dbReference type="SUPFAM" id="SSF53041">
    <property type="entry name" value="Resolvase-like"/>
    <property type="match status" value="1"/>
</dbReference>
<protein>
    <recommendedName>
        <fullName evidence="5">Recombinase domain-containing protein</fullName>
    </recommendedName>
</protein>
<dbReference type="PROSITE" id="PS51736">
    <property type="entry name" value="RECOMBINASES_3"/>
    <property type="match status" value="1"/>
</dbReference>
<comment type="caution">
    <text evidence="3">The sequence shown here is derived from an EMBL/GenBank/DDBJ whole genome shotgun (WGS) entry which is preliminary data.</text>
</comment>
<dbReference type="Pfam" id="PF00239">
    <property type="entry name" value="Resolvase"/>
    <property type="match status" value="1"/>
</dbReference>
<dbReference type="InterPro" id="IPR036162">
    <property type="entry name" value="Resolvase-like_N_sf"/>
</dbReference>
<sequence>MTITDFIKPGMKGVFYGRHSTDKQEMDSQESACEEFVKRHELNLVGSYLDSAISARKKGMYERPELKKLLDDAQKRKFDFVLVWSEDRLARKTREHREIRKKFLEYKIPVYVLHNNTRYDEGELLSQTIRDSFSQYQGDKIAGDTQRAMRTLIKEGQWTGGTAPYGYKYLTDSKKFQTIPDEIEHVDKIFSLYKQGNLGFRAIAGMMPKESRRGRDWKWNHIKEIITNPFYAGILTLNRRDPISHLTVIKEMTEWLQGSNTSIEPVLNFDEWKKTWFIYKNRRDYYDGEKSLKNAGLKFAQFYVTKNVLNGLLYCAECNKRLKCKDMTSENKDSGKVYGDIFYICKDCNYKVGSEKLLPIIEAIWKKIQRSVDVTRISEVVYARFQNEVNSIQHRTDIYDKEIQEFANNKVYYELWIEDYEKTKSEEKDIYEAFSLANSYNEKNLLAAKKMYVRYKHKLDFLKQDKETVIHDTEKLVNIIKGDHKRLPIHDVKQLLQFALAHLTIDQNGKIEYAIKSELL</sequence>
<gene>
    <name evidence="3" type="ORF">PWYN_03545</name>
</gene>
<evidence type="ECO:0000259" key="2">
    <source>
        <dbReference type="PROSITE" id="PS51737"/>
    </source>
</evidence>
<dbReference type="PANTHER" id="PTHR30461">
    <property type="entry name" value="DNA-INVERTASE FROM LAMBDOID PROPHAGE"/>
    <property type="match status" value="1"/>
</dbReference>
<reference evidence="3 4" key="2">
    <citation type="submission" date="2014-10" db="EMBL/GenBank/DDBJ databases">
        <title>Comparative genomics of the Paenibacillus odorifer group.</title>
        <authorList>
            <person name="Tsai Y.-C."/>
            <person name="Martin N."/>
            <person name="Korlach J."/>
            <person name="Wiedmann M."/>
        </authorList>
    </citation>
    <scope>NUCLEOTIDE SEQUENCE [LARGE SCALE GENOMIC DNA]</scope>
    <source>
        <strain evidence="3 4">DSM 18334</strain>
    </source>
</reference>
<dbReference type="InterPro" id="IPR011109">
    <property type="entry name" value="DNA_bind_recombinase_dom"/>
</dbReference>
<name>A0A098MAH8_9BACL</name>
<accession>A0A098MAH8</accession>
<feature type="domain" description="Resolvase/invertase-type recombinase catalytic" evidence="1">
    <location>
        <begin position="12"/>
        <end position="156"/>
    </location>
</feature>
<keyword evidence="4" id="KW-1185">Reference proteome</keyword>
<feature type="domain" description="Recombinase" evidence="2">
    <location>
        <begin position="164"/>
        <end position="285"/>
    </location>
</feature>
<dbReference type="InterPro" id="IPR006119">
    <property type="entry name" value="Resolv_N"/>
</dbReference>
<evidence type="ECO:0000259" key="1">
    <source>
        <dbReference type="PROSITE" id="PS51736"/>
    </source>
</evidence>
<evidence type="ECO:0000313" key="3">
    <source>
        <dbReference type="EMBL" id="KGE18542.1"/>
    </source>
</evidence>
<dbReference type="InterPro" id="IPR050639">
    <property type="entry name" value="SSR_resolvase"/>
</dbReference>
<evidence type="ECO:0008006" key="5">
    <source>
        <dbReference type="Google" id="ProtNLM"/>
    </source>
</evidence>
<dbReference type="CDD" id="cd00338">
    <property type="entry name" value="Ser_Recombinase"/>
    <property type="match status" value="1"/>
</dbReference>
<dbReference type="Proteomes" id="UP000029734">
    <property type="component" value="Unassembled WGS sequence"/>
</dbReference>
<dbReference type="OrthoDB" id="9811097at2"/>
<dbReference type="RefSeq" id="WP_036648551.1">
    <property type="nucleotide sequence ID" value="NZ_JQCR01000002.1"/>
</dbReference>
<dbReference type="EMBL" id="JQCR01000002">
    <property type="protein sequence ID" value="KGE18542.1"/>
    <property type="molecule type" value="Genomic_DNA"/>
</dbReference>
<dbReference type="eggNOG" id="COG1961">
    <property type="taxonomic scope" value="Bacteria"/>
</dbReference>
<dbReference type="GO" id="GO:0003677">
    <property type="term" value="F:DNA binding"/>
    <property type="evidence" value="ECO:0007669"/>
    <property type="project" value="InterPro"/>
</dbReference>
<dbReference type="Gene3D" id="3.40.50.1390">
    <property type="entry name" value="Resolvase, N-terminal catalytic domain"/>
    <property type="match status" value="1"/>
</dbReference>
<dbReference type="AlphaFoldDB" id="A0A098MAH8"/>
<proteinExistence type="predicted"/>
<dbReference type="Gene3D" id="3.90.1750.20">
    <property type="entry name" value="Putative Large Serine Recombinase, Chain B, Domain 2"/>
    <property type="match status" value="1"/>
</dbReference>
<dbReference type="STRING" id="268407.PWYN_03545"/>
<dbReference type="PROSITE" id="PS51737">
    <property type="entry name" value="RECOMBINASE_DNA_BIND"/>
    <property type="match status" value="1"/>
</dbReference>
<organism evidence="3 4">
    <name type="scientific">Paenibacillus wynnii</name>
    <dbReference type="NCBI Taxonomy" id="268407"/>
    <lineage>
        <taxon>Bacteria</taxon>
        <taxon>Bacillati</taxon>
        <taxon>Bacillota</taxon>
        <taxon>Bacilli</taxon>
        <taxon>Bacillales</taxon>
        <taxon>Paenibacillaceae</taxon>
        <taxon>Paenibacillus</taxon>
    </lineage>
</organism>
<dbReference type="PANTHER" id="PTHR30461:SF23">
    <property type="entry name" value="DNA RECOMBINASE-RELATED"/>
    <property type="match status" value="1"/>
</dbReference>
<dbReference type="GO" id="GO:0000150">
    <property type="term" value="F:DNA strand exchange activity"/>
    <property type="evidence" value="ECO:0007669"/>
    <property type="project" value="InterPro"/>
</dbReference>